<dbReference type="AlphaFoldDB" id="A0AB37HFE3"/>
<proteinExistence type="predicted"/>
<evidence type="ECO:0000313" key="2">
    <source>
        <dbReference type="EMBL" id="QQX27299.1"/>
    </source>
</evidence>
<sequence length="282" mass="32774">MTFLFFGAFSLYGLLTTKEERKIYRLKIHKQINDRKDKLIKKNRESRLQQKLKSTGIKSLTALRFQTIRTILILTITAYYILVPLINNHDFNIKILAIPSLLFIMTEPTVKFSLVSILIEMLNNRRKKKKIVEVFTLFDLLKADLYSLKSSQQVNIYSILRESNSMFQHINGTISRLLSLWKTSPEKAKEVLHEEIGGESTKILGEIIYKLDKTSKEEALSIIETESSVFSFSYYENELQNSGKQKTFLYGFFTLTSVLIIAWLVMYVFSMFNDSFANNNVL</sequence>
<keyword evidence="1" id="KW-0472">Membrane</keyword>
<gene>
    <name evidence="2" type="ORF">JGZ69_00200</name>
</gene>
<keyword evidence="1" id="KW-1133">Transmembrane helix</keyword>
<evidence type="ECO:0000313" key="3">
    <source>
        <dbReference type="Proteomes" id="UP000595512"/>
    </source>
</evidence>
<feature type="transmembrane region" description="Helical" evidence="1">
    <location>
        <begin position="248"/>
        <end position="272"/>
    </location>
</feature>
<feature type="transmembrane region" description="Helical" evidence="1">
    <location>
        <begin position="67"/>
        <end position="86"/>
    </location>
</feature>
<dbReference type="EMBL" id="CP066701">
    <property type="protein sequence ID" value="QQX27299.1"/>
    <property type="molecule type" value="Genomic_DNA"/>
</dbReference>
<reference evidence="2 3" key="1">
    <citation type="submission" date="2020-12" db="EMBL/GenBank/DDBJ databases">
        <title>Taxonomic evaluation of the Bacillus sporothermodurans group of bacteria based on whole genome sequences.</title>
        <authorList>
            <person name="Fiedler G."/>
            <person name="Herbstmann A.-D."/>
            <person name="Doll E."/>
            <person name="Wenning M."/>
            <person name="Brinks E."/>
            <person name="Kabisch J."/>
            <person name="Breitenwieser F."/>
            <person name="Lappann M."/>
            <person name="Boehnlein C."/>
            <person name="Franz C."/>
        </authorList>
    </citation>
    <scope>NUCLEOTIDE SEQUENCE [LARGE SCALE GENOMIC DNA]</scope>
    <source>
        <strain evidence="2 3">DSM 10599</strain>
    </source>
</reference>
<protein>
    <recommendedName>
        <fullName evidence="4">Flp pilus assembly protein TadB</fullName>
    </recommendedName>
</protein>
<dbReference type="KEGG" id="hspo:JGZ69_00200"/>
<evidence type="ECO:0000256" key="1">
    <source>
        <dbReference type="SAM" id="Phobius"/>
    </source>
</evidence>
<organism evidence="2 3">
    <name type="scientific">Heyndrickxia sporothermodurans</name>
    <dbReference type="NCBI Taxonomy" id="46224"/>
    <lineage>
        <taxon>Bacteria</taxon>
        <taxon>Bacillati</taxon>
        <taxon>Bacillota</taxon>
        <taxon>Bacilli</taxon>
        <taxon>Bacillales</taxon>
        <taxon>Bacillaceae</taxon>
        <taxon>Heyndrickxia</taxon>
    </lineage>
</organism>
<accession>A0AB37HFE3</accession>
<dbReference type="Proteomes" id="UP000595512">
    <property type="component" value="Chromosome"/>
</dbReference>
<keyword evidence="1" id="KW-0812">Transmembrane</keyword>
<name>A0AB37HFE3_9BACI</name>
<feature type="transmembrane region" description="Helical" evidence="1">
    <location>
        <begin position="98"/>
        <end position="119"/>
    </location>
</feature>
<evidence type="ECO:0008006" key="4">
    <source>
        <dbReference type="Google" id="ProtNLM"/>
    </source>
</evidence>